<dbReference type="EMBL" id="AJ248286">
    <property type="protein sequence ID" value="CAB49855.1"/>
    <property type="molecule type" value="Genomic_DNA"/>
</dbReference>
<dbReference type="STRING" id="272844.PAB0633"/>
<dbReference type="PATRIC" id="fig|272844.11.peg.998"/>
<organism evidence="2 3">
    <name type="scientific">Pyrococcus abyssi (strain GE5 / Orsay)</name>
    <dbReference type="NCBI Taxonomy" id="272844"/>
    <lineage>
        <taxon>Archaea</taxon>
        <taxon>Methanobacteriati</taxon>
        <taxon>Methanobacteriota</taxon>
        <taxon>Thermococci</taxon>
        <taxon>Thermococcales</taxon>
        <taxon>Thermococcaceae</taxon>
        <taxon>Pyrococcus</taxon>
    </lineage>
</organism>
<dbReference type="Gene3D" id="1.10.10.10">
    <property type="entry name" value="Winged helix-like DNA-binding domain superfamily/Winged helix DNA-binding domain"/>
    <property type="match status" value="1"/>
</dbReference>
<dbReference type="InterPro" id="IPR025420">
    <property type="entry name" value="DUF4143"/>
</dbReference>
<dbReference type="PANTHER" id="PTHR42990:SF1">
    <property type="entry name" value="AAA+ ATPASE DOMAIN-CONTAINING PROTEIN"/>
    <property type="match status" value="1"/>
</dbReference>
<dbReference type="PIR" id="B75069">
    <property type="entry name" value="B75069"/>
</dbReference>
<keyword evidence="3" id="KW-1185">Reference proteome</keyword>
<dbReference type="AlphaFoldDB" id="Q9V051"/>
<evidence type="ECO:0000313" key="3">
    <source>
        <dbReference type="Proteomes" id="UP000000810"/>
    </source>
</evidence>
<sequence length="436" mass="50200">MTKMVITMVQLEDYLIRLVAELPSRFDYVRKLRGRFILDELIERVNDYLEEGKTGTILLPGLRGTGKTTLLGQLYFYILSKTSEVVYIPVDELSLLGFNLYESIEKYIELFRPEKPIILLDEVHYDKKWELTLKVLHDRMRYLIIATGSSALRLRESPDLARRARHIDVKPLTFLEYHHLKGEKVKRIGLEALFEFNEDLLGKAIRKGLRYGEYERYLRLGSLPVALELSEREAYETIFMLVERIVYKDLKEVRNFDASTLDSAMKLLFVLANPKGERFSYERLSKTLGVSKSTVIELVRAFVRSGLLIEIPPVGSLTKKVRKSPKLKFLSPSMRASIVHKFESVDEAALLEDAVAFYLHSVGRLEYEPGKGGADFLLIRNGKRYVVEVGLGKDDSSQVKRSIKRLKAEKGIVIGKEFDVRDDILMIPWWGFLALI</sequence>
<dbReference type="KEGG" id="pab:PAB0633"/>
<dbReference type="eggNOG" id="arCOG03167">
    <property type="taxonomic scope" value="Archaea"/>
</dbReference>
<evidence type="ECO:0000313" key="2">
    <source>
        <dbReference type="EMBL" id="CAB49855.1"/>
    </source>
</evidence>
<dbReference type="InterPro" id="IPR003593">
    <property type="entry name" value="AAA+_ATPase"/>
</dbReference>
<proteinExistence type="predicted"/>
<dbReference type="SMART" id="SM00382">
    <property type="entry name" value="AAA"/>
    <property type="match status" value="1"/>
</dbReference>
<dbReference type="PhylomeDB" id="Q9V051"/>
<accession>Q9V051</accession>
<dbReference type="InterPro" id="IPR027417">
    <property type="entry name" value="P-loop_NTPase"/>
</dbReference>
<protein>
    <submittedName>
        <fullName evidence="2">ATPase of the AAA superfamily</fullName>
    </submittedName>
</protein>
<dbReference type="InterPro" id="IPR036388">
    <property type="entry name" value="WH-like_DNA-bd_sf"/>
</dbReference>
<dbReference type="Pfam" id="PF13173">
    <property type="entry name" value="AAA_14"/>
    <property type="match status" value="1"/>
</dbReference>
<dbReference type="Proteomes" id="UP000000810">
    <property type="component" value="Chromosome"/>
</dbReference>
<name>Q9V051_PYRAB</name>
<evidence type="ECO:0000259" key="1">
    <source>
        <dbReference type="SMART" id="SM00382"/>
    </source>
</evidence>
<dbReference type="HOGENOM" id="CLU_044680_0_0_2"/>
<reference evidence="2 3" key="1">
    <citation type="journal article" date="2003" name="Mol. Microbiol.">
        <title>An integrated analysis of the genome of the hyperthermophilic archaeon Pyrococcus abyssi.</title>
        <authorList>
            <person name="Cohen G."/>
            <person name="Barbe V."/>
            <person name="Flament D."/>
            <person name="Galperin M."/>
            <person name="Heilig R."/>
            <person name="Ripp R."/>
            <person name="Lecompte O."/>
            <person name="Prieur D."/>
            <person name="Poch O."/>
            <person name="Quellerou J."/>
            <person name="Thierry J.C."/>
            <person name="Van der Oost J."/>
            <person name="Weissenbach J."/>
            <person name="Zivanovic Y."/>
            <person name="Forterre P."/>
        </authorList>
    </citation>
    <scope>NUCLEOTIDE SEQUENCE [LARGE SCALE GENOMIC DNA]</scope>
    <source>
        <strain evidence="3">GE5 / Orsay</strain>
    </source>
</reference>
<dbReference type="Pfam" id="PF13635">
    <property type="entry name" value="DUF4143"/>
    <property type="match status" value="1"/>
</dbReference>
<dbReference type="PANTHER" id="PTHR42990">
    <property type="entry name" value="ATPASE"/>
    <property type="match status" value="1"/>
</dbReference>
<feature type="domain" description="AAA+ ATPase" evidence="1">
    <location>
        <begin position="53"/>
        <end position="173"/>
    </location>
</feature>
<dbReference type="Gene3D" id="3.40.50.300">
    <property type="entry name" value="P-loop containing nucleotide triphosphate hydrolases"/>
    <property type="match status" value="1"/>
</dbReference>
<dbReference type="SUPFAM" id="SSF52540">
    <property type="entry name" value="P-loop containing nucleoside triphosphate hydrolases"/>
    <property type="match status" value="1"/>
</dbReference>
<gene>
    <name evidence="2" type="ORF">PAB0633</name>
</gene>
<dbReference type="InterPro" id="IPR041682">
    <property type="entry name" value="AAA_14"/>
</dbReference>